<reference evidence="1 4" key="2">
    <citation type="submission" date="2019-05" db="EMBL/GenBank/DDBJ databases">
        <authorList>
            <consortium name="NARMS: The National Antimicrobial Resistance Monitoring System"/>
        </authorList>
    </citation>
    <scope>NUCLEOTIDE SEQUENCE [LARGE SCALE GENOMIC DNA]</scope>
    <source>
        <strain evidence="1 4">CVM N18EC122</strain>
    </source>
</reference>
<evidence type="ECO:0000313" key="1">
    <source>
        <dbReference type="EMBL" id="EFC9749744.1"/>
    </source>
</evidence>
<dbReference type="RefSeq" id="WP_045145949.1">
    <property type="nucleotide sequence ID" value="NZ_JAFCYE010000065.1"/>
</dbReference>
<dbReference type="Proteomes" id="UP000188855">
    <property type="component" value="Unassembled WGS sequence"/>
</dbReference>
<protein>
    <submittedName>
        <fullName evidence="1">Uncharacterized protein</fullName>
    </submittedName>
</protein>
<organism evidence="1 4">
    <name type="scientific">Escherichia coli</name>
    <dbReference type="NCBI Taxonomy" id="562"/>
    <lineage>
        <taxon>Bacteria</taxon>
        <taxon>Pseudomonadati</taxon>
        <taxon>Pseudomonadota</taxon>
        <taxon>Gammaproteobacteria</taxon>
        <taxon>Enterobacterales</taxon>
        <taxon>Enterobacteriaceae</taxon>
        <taxon>Escherichia</taxon>
    </lineage>
</organism>
<sequence>MSIFAIVVTSENNDTRALMRQVVAEKFPEQHMNVDDCLWFVESQLATAQELFNVLDSGNDEQDLNSYIILPVSSYYGRHKMSLWEWLRAKGL</sequence>
<dbReference type="Proteomes" id="UP000532204">
    <property type="component" value="Unassembled WGS sequence"/>
</dbReference>
<comment type="caution">
    <text evidence="1">The sequence shown here is derived from an EMBL/GenBank/DDBJ whole genome shotgun (WGS) entry which is preliminary data.</text>
</comment>
<evidence type="ECO:0000313" key="4">
    <source>
        <dbReference type="Proteomes" id="UP000532204"/>
    </source>
</evidence>
<accession>A0A0D8WDH4</accession>
<name>A0A0D8WDH4_ECOLX</name>
<dbReference type="EMBL" id="MPAF01000020">
    <property type="protein sequence ID" value="OOK27972.1"/>
    <property type="molecule type" value="Genomic_DNA"/>
</dbReference>
<dbReference type="EMBL" id="AASEBA010000017">
    <property type="protein sequence ID" value="EFC9749744.1"/>
    <property type="molecule type" value="Genomic_DNA"/>
</dbReference>
<evidence type="ECO:0000313" key="3">
    <source>
        <dbReference type="Proteomes" id="UP000188855"/>
    </source>
</evidence>
<proteinExistence type="predicted"/>
<evidence type="ECO:0000313" key="2">
    <source>
        <dbReference type="EMBL" id="OOK27972.1"/>
    </source>
</evidence>
<dbReference type="AlphaFoldDB" id="A0A0D8WDH4"/>
<reference evidence="2 3" key="1">
    <citation type="submission" date="2016-10" db="EMBL/GenBank/DDBJ databases">
        <title>Whole genome sequences of antibiotic resistant commensal Escherichia coli from healthy Australian adults.</title>
        <authorList>
            <person name="Moran R.A."/>
            <person name="Anantham S."/>
            <person name="Nigro S.J."/>
            <person name="Holt K.E."/>
            <person name="Hall R.M."/>
        </authorList>
    </citation>
    <scope>NUCLEOTIDE SEQUENCE [LARGE SCALE GENOMIC DNA]</scope>
    <source>
        <strain evidence="2 3">2.3-R4</strain>
    </source>
</reference>
<gene>
    <name evidence="2" type="ORF">BMT91_12670</name>
    <name evidence="1" type="ORF">E6D34_10755</name>
</gene>